<feature type="transmembrane region" description="Helical" evidence="8">
    <location>
        <begin position="138"/>
        <end position="160"/>
    </location>
</feature>
<feature type="transmembrane region" description="Helical" evidence="8">
    <location>
        <begin position="107"/>
        <end position="126"/>
    </location>
</feature>
<dbReference type="PANTHER" id="PTHR30472">
    <property type="entry name" value="FERRIC ENTEROBACTIN TRANSPORT SYSTEM PERMEASE PROTEIN"/>
    <property type="match status" value="1"/>
</dbReference>
<dbReference type="InterPro" id="IPR037294">
    <property type="entry name" value="ABC_BtuC-like"/>
</dbReference>
<keyword evidence="5 8" id="KW-0812">Transmembrane</keyword>
<organism evidence="9 10">
    <name type="scientific">Brevibacillus formosus</name>
    <dbReference type="NCBI Taxonomy" id="54913"/>
    <lineage>
        <taxon>Bacteria</taxon>
        <taxon>Bacillati</taxon>
        <taxon>Bacillota</taxon>
        <taxon>Bacilli</taxon>
        <taxon>Bacillales</taxon>
        <taxon>Paenibacillaceae</taxon>
        <taxon>Brevibacillus</taxon>
    </lineage>
</organism>
<dbReference type="GO" id="GO:0022857">
    <property type="term" value="F:transmembrane transporter activity"/>
    <property type="evidence" value="ECO:0007669"/>
    <property type="project" value="InterPro"/>
</dbReference>
<evidence type="ECO:0000313" key="9">
    <source>
        <dbReference type="EMBL" id="KLH99472.1"/>
    </source>
</evidence>
<comment type="similarity">
    <text evidence="2">Belongs to the binding-protein-dependent transport system permease family. FecCD subfamily.</text>
</comment>
<dbReference type="GO" id="GO:0033214">
    <property type="term" value="P:siderophore-iron import into cell"/>
    <property type="evidence" value="ECO:0007669"/>
    <property type="project" value="TreeGrafter"/>
</dbReference>
<keyword evidence="4" id="KW-1003">Cell membrane</keyword>
<dbReference type="InterPro" id="IPR000522">
    <property type="entry name" value="ABC_transptr_permease_BtuC"/>
</dbReference>
<protein>
    <submittedName>
        <fullName evidence="9">Iron ABC transporter</fullName>
    </submittedName>
</protein>
<dbReference type="GO" id="GO:0005886">
    <property type="term" value="C:plasma membrane"/>
    <property type="evidence" value="ECO:0007669"/>
    <property type="project" value="UniProtKB-SubCell"/>
</dbReference>
<accession>A0A837KQX5</accession>
<gene>
    <name evidence="9" type="ORF">AA984_10215</name>
</gene>
<feature type="transmembrane region" description="Helical" evidence="8">
    <location>
        <begin position="50"/>
        <end position="69"/>
    </location>
</feature>
<dbReference type="PANTHER" id="PTHR30472:SF65">
    <property type="entry name" value="SIDEROPHORE TRANSPORT SYSTEM PERMEASE PROTEIN YFIZ-RELATED"/>
    <property type="match status" value="1"/>
</dbReference>
<sequence>MGIVLLALAMTASVLYGLQNFPLSTAIEAYTQFDGSTEHLIIKDTRVPRAITAAFVGGSLAVAGVLLQALTRNPLASPSVLGINSGAALFIVIALFLAGNVFAFTQLMWIGFLGAGFTAILVYLLGSAGRGGSSPLKVTLAGSAVAAFSSALTSLLMLMSNQTLEEALYWLVGSVSGRDLQHALMIIPYLFCGWMLAGFMAGSLNLMALGDDVATGLGQKIIWIKSAIVLVVVLLAGGSVALTGPIGFVGIMIPHIARYLVGFDHRWILPYSVVLGAIFLVVADVISRFLLVQEEVPVGVATAVLGVPFVIAIVRGRAHE</sequence>
<evidence type="ECO:0000256" key="2">
    <source>
        <dbReference type="ARBA" id="ARBA00007935"/>
    </source>
</evidence>
<feature type="transmembrane region" description="Helical" evidence="8">
    <location>
        <begin position="180"/>
        <end position="209"/>
    </location>
</feature>
<reference evidence="9 10" key="1">
    <citation type="submission" date="2015-05" db="EMBL/GenBank/DDBJ databases">
        <title>Genome sequencing project for genomic taxonomy and phylogenomics of Bacillus-like bacteria.</title>
        <authorList>
            <person name="Liu B."/>
            <person name="Wang J."/>
            <person name="Zhu Y."/>
            <person name="Liu G."/>
            <person name="Chen Q."/>
            <person name="Chen Z."/>
            <person name="Lan J."/>
            <person name="Che J."/>
            <person name="Ge C."/>
            <person name="Shi H."/>
            <person name="Pan Z."/>
            <person name="Liu X."/>
        </authorList>
    </citation>
    <scope>NUCLEOTIDE SEQUENCE [LARGE SCALE GENOMIC DNA]</scope>
    <source>
        <strain evidence="9 10">DSM 9885</strain>
    </source>
</reference>
<evidence type="ECO:0000256" key="3">
    <source>
        <dbReference type="ARBA" id="ARBA00022448"/>
    </source>
</evidence>
<feature type="transmembrane region" description="Helical" evidence="8">
    <location>
        <begin position="268"/>
        <end position="290"/>
    </location>
</feature>
<dbReference type="Pfam" id="PF01032">
    <property type="entry name" value="FecCD"/>
    <property type="match status" value="1"/>
</dbReference>
<comment type="subcellular location">
    <subcellularLocation>
        <location evidence="1">Cell membrane</location>
        <topology evidence="1">Multi-pass membrane protein</topology>
    </subcellularLocation>
</comment>
<dbReference type="AlphaFoldDB" id="A0A837KQX5"/>
<dbReference type="CDD" id="cd06550">
    <property type="entry name" value="TM_ABC_iron-siderophores_like"/>
    <property type="match status" value="1"/>
</dbReference>
<feature type="transmembrane region" description="Helical" evidence="8">
    <location>
        <begin position="81"/>
        <end position="101"/>
    </location>
</feature>
<evidence type="ECO:0000256" key="5">
    <source>
        <dbReference type="ARBA" id="ARBA00022692"/>
    </source>
</evidence>
<evidence type="ECO:0000256" key="4">
    <source>
        <dbReference type="ARBA" id="ARBA00022475"/>
    </source>
</evidence>
<dbReference type="Gene3D" id="1.10.3470.10">
    <property type="entry name" value="ABC transporter involved in vitamin B12 uptake, BtuC"/>
    <property type="match status" value="1"/>
</dbReference>
<evidence type="ECO:0000256" key="1">
    <source>
        <dbReference type="ARBA" id="ARBA00004651"/>
    </source>
</evidence>
<evidence type="ECO:0000256" key="6">
    <source>
        <dbReference type="ARBA" id="ARBA00022989"/>
    </source>
</evidence>
<dbReference type="Proteomes" id="UP000035218">
    <property type="component" value="Unassembled WGS sequence"/>
</dbReference>
<dbReference type="EMBL" id="LDCN01000003">
    <property type="protein sequence ID" value="KLH99472.1"/>
    <property type="molecule type" value="Genomic_DNA"/>
</dbReference>
<comment type="caution">
    <text evidence="9">The sequence shown here is derived from an EMBL/GenBank/DDBJ whole genome shotgun (WGS) entry which is preliminary data.</text>
</comment>
<name>A0A837KQX5_9BACL</name>
<keyword evidence="7 8" id="KW-0472">Membrane</keyword>
<dbReference type="FunFam" id="1.10.3470.10:FF:000001">
    <property type="entry name" value="Vitamin B12 ABC transporter permease BtuC"/>
    <property type="match status" value="1"/>
</dbReference>
<evidence type="ECO:0000256" key="8">
    <source>
        <dbReference type="SAM" id="Phobius"/>
    </source>
</evidence>
<feature type="transmembrane region" description="Helical" evidence="8">
    <location>
        <begin position="296"/>
        <end position="314"/>
    </location>
</feature>
<keyword evidence="3" id="KW-0813">Transport</keyword>
<proteinExistence type="inferred from homology"/>
<evidence type="ECO:0000313" key="10">
    <source>
        <dbReference type="Proteomes" id="UP000035218"/>
    </source>
</evidence>
<keyword evidence="6 8" id="KW-1133">Transmembrane helix</keyword>
<dbReference type="SUPFAM" id="SSF81345">
    <property type="entry name" value="ABC transporter involved in vitamin B12 uptake, BtuC"/>
    <property type="match status" value="1"/>
</dbReference>
<evidence type="ECO:0000256" key="7">
    <source>
        <dbReference type="ARBA" id="ARBA00023136"/>
    </source>
</evidence>